<dbReference type="InterPro" id="IPR021449">
    <property type="entry name" value="DUF3099"/>
</dbReference>
<dbReference type="Pfam" id="PF11298">
    <property type="entry name" value="DUF3099"/>
    <property type="match status" value="1"/>
</dbReference>
<feature type="compositionally biased region" description="Polar residues" evidence="1">
    <location>
        <begin position="141"/>
        <end position="150"/>
    </location>
</feature>
<reference evidence="3 4" key="1">
    <citation type="submission" date="2020-05" db="EMBL/GenBank/DDBJ databases">
        <title>Descriptions of Corynebacterium xxxx sp. nov., Corynebacterium yyyy sp. nov. and Corynebacterium zzzz sp. nov.</title>
        <authorList>
            <person name="Zhang G."/>
        </authorList>
    </citation>
    <scope>NUCLEOTIDE SEQUENCE [LARGE SCALE GENOMIC DNA]</scope>
    <source>
        <strain evidence="4">zg-913</strain>
    </source>
</reference>
<name>A0A7H0K8P1_9CORY</name>
<evidence type="ECO:0000256" key="1">
    <source>
        <dbReference type="SAM" id="MobiDB-lite"/>
    </source>
</evidence>
<feature type="transmembrane region" description="Helical" evidence="2">
    <location>
        <begin position="72"/>
        <end position="92"/>
    </location>
</feature>
<keyword evidence="2" id="KW-0472">Membrane</keyword>
<keyword evidence="4" id="KW-1185">Reference proteome</keyword>
<proteinExistence type="predicted"/>
<gene>
    <name evidence="3" type="ORF">HMA55_04060</name>
</gene>
<sequence>MSPHENSAPESGLEADAETVDAEPNLSSGASPTPGASRRVLRRGVRGRSSRALITDAAFTPEQNRQSRERQYAILQGLRLPFILLALVAVWANLWVLAGILFVVSVPLPWIAVVRGNARGEVRDARQKNVYKPAAARQQMLSQQQHSAIQPGSGASGSPAIIDHDE</sequence>
<protein>
    <submittedName>
        <fullName evidence="3">DUF3099 domain-containing protein</fullName>
    </submittedName>
</protein>
<keyword evidence="2" id="KW-1133">Transmembrane helix</keyword>
<feature type="region of interest" description="Disordered" evidence="1">
    <location>
        <begin position="141"/>
        <end position="166"/>
    </location>
</feature>
<dbReference type="EMBL" id="JABFED010000002">
    <property type="protein sequence ID" value="MBA1837079.1"/>
    <property type="molecule type" value="Genomic_DNA"/>
</dbReference>
<comment type="caution">
    <text evidence="3">The sequence shown here is derived from an EMBL/GenBank/DDBJ whole genome shotgun (WGS) entry which is preliminary data.</text>
</comment>
<dbReference type="AlphaFoldDB" id="A0A7H0K8P1"/>
<evidence type="ECO:0000256" key="2">
    <source>
        <dbReference type="SAM" id="Phobius"/>
    </source>
</evidence>
<dbReference type="Proteomes" id="UP000577408">
    <property type="component" value="Unassembled WGS sequence"/>
</dbReference>
<evidence type="ECO:0000313" key="3">
    <source>
        <dbReference type="EMBL" id="MBA1837079.1"/>
    </source>
</evidence>
<dbReference type="RefSeq" id="WP_181191789.1">
    <property type="nucleotide sequence ID" value="NZ_JABFED010000002.1"/>
</dbReference>
<organism evidence="3 4">
    <name type="scientific">Corynebacterium wankanglinii</name>
    <dbReference type="NCBI Taxonomy" id="2735136"/>
    <lineage>
        <taxon>Bacteria</taxon>
        <taxon>Bacillati</taxon>
        <taxon>Actinomycetota</taxon>
        <taxon>Actinomycetes</taxon>
        <taxon>Mycobacteriales</taxon>
        <taxon>Corynebacteriaceae</taxon>
        <taxon>Corynebacterium</taxon>
    </lineage>
</organism>
<feature type="transmembrane region" description="Helical" evidence="2">
    <location>
        <begin position="98"/>
        <end position="118"/>
    </location>
</feature>
<feature type="region of interest" description="Disordered" evidence="1">
    <location>
        <begin position="1"/>
        <end position="44"/>
    </location>
</feature>
<keyword evidence="2" id="KW-0812">Transmembrane</keyword>
<accession>A0A7H0K8P1</accession>
<evidence type="ECO:0000313" key="4">
    <source>
        <dbReference type="Proteomes" id="UP000577408"/>
    </source>
</evidence>